<keyword evidence="1" id="KW-0175">Coiled coil</keyword>
<dbReference type="STRING" id="1715989.NITINOP_2020"/>
<dbReference type="KEGG" id="nio:NITINOP_2020"/>
<feature type="coiled-coil region" evidence="1">
    <location>
        <begin position="29"/>
        <end position="105"/>
    </location>
</feature>
<dbReference type="RefSeq" id="WP_062485022.1">
    <property type="nucleotide sequence ID" value="NZ_LN885086.1"/>
</dbReference>
<evidence type="ECO:0000256" key="1">
    <source>
        <dbReference type="SAM" id="Coils"/>
    </source>
</evidence>
<sequence>MSPSKASKTSKNGPASAGSPSGPTTDDRLQALIAENRKLGEELQEAQKLAAALEKTNAQSIAARDKALKEAEVVKKTAAELKAQVEELAASNRKMTAEIARLARQVERTPLNPVSPEEAAALFDKFIGGMKLSRTLELRDVNLTLKVATGKLGNQTVLLLPEPGAVDPASLHELKFNLRGTNVAEASDADRPVKRG</sequence>
<evidence type="ECO:0000313" key="3">
    <source>
        <dbReference type="EMBL" id="CUQ66992.1"/>
    </source>
</evidence>
<gene>
    <name evidence="3" type="ORF">NITINOP_2020</name>
</gene>
<accession>A0A0S4KUK4</accession>
<organism evidence="3 4">
    <name type="scientific">Candidatus Nitrospira inopinata</name>
    <dbReference type="NCBI Taxonomy" id="1715989"/>
    <lineage>
        <taxon>Bacteria</taxon>
        <taxon>Pseudomonadati</taxon>
        <taxon>Nitrospirota</taxon>
        <taxon>Nitrospiria</taxon>
        <taxon>Nitrospirales</taxon>
        <taxon>Nitrospiraceae</taxon>
        <taxon>Nitrospira</taxon>
    </lineage>
</organism>
<evidence type="ECO:0000313" key="4">
    <source>
        <dbReference type="Proteomes" id="UP000066284"/>
    </source>
</evidence>
<dbReference type="EMBL" id="LN885086">
    <property type="protein sequence ID" value="CUQ66992.1"/>
    <property type="molecule type" value="Genomic_DNA"/>
</dbReference>
<proteinExistence type="predicted"/>
<evidence type="ECO:0000256" key="2">
    <source>
        <dbReference type="SAM" id="MobiDB-lite"/>
    </source>
</evidence>
<feature type="compositionally biased region" description="Polar residues" evidence="2">
    <location>
        <begin position="1"/>
        <end position="24"/>
    </location>
</feature>
<dbReference type="Proteomes" id="UP000066284">
    <property type="component" value="Chromosome 1"/>
</dbReference>
<reference evidence="4" key="1">
    <citation type="submission" date="2015-09" db="EMBL/GenBank/DDBJ databases">
        <authorList>
            <person name="Daims H."/>
        </authorList>
    </citation>
    <scope>NUCLEOTIDE SEQUENCE [LARGE SCALE GENOMIC DNA]</scope>
</reference>
<dbReference type="AlphaFoldDB" id="A0A0S4KUK4"/>
<feature type="region of interest" description="Disordered" evidence="2">
    <location>
        <begin position="1"/>
        <end position="28"/>
    </location>
</feature>
<keyword evidence="4" id="KW-1185">Reference proteome</keyword>
<name>A0A0S4KUK4_9BACT</name>
<protein>
    <submittedName>
        <fullName evidence="3">Uncharacterized protein</fullName>
    </submittedName>
</protein>